<evidence type="ECO:0000259" key="7">
    <source>
        <dbReference type="PROSITE" id="PS50075"/>
    </source>
</evidence>
<dbReference type="Pfam" id="PF08659">
    <property type="entry name" value="KR"/>
    <property type="match status" value="1"/>
</dbReference>
<evidence type="ECO:0000256" key="3">
    <source>
        <dbReference type="ARBA" id="ARBA00022450"/>
    </source>
</evidence>
<dbReference type="GO" id="GO:0006633">
    <property type="term" value="P:fatty acid biosynthetic process"/>
    <property type="evidence" value="ECO:0007669"/>
    <property type="project" value="UniProtKB-UniPathway"/>
</dbReference>
<dbReference type="CDD" id="cd00833">
    <property type="entry name" value="PKS"/>
    <property type="match status" value="1"/>
</dbReference>
<dbReference type="InterPro" id="IPR009081">
    <property type="entry name" value="PP-bd_ACP"/>
</dbReference>
<dbReference type="InterPro" id="IPR001227">
    <property type="entry name" value="Ac_transferase_dom_sf"/>
</dbReference>
<dbReference type="InterPro" id="IPR042104">
    <property type="entry name" value="PKS_dehydratase_sf"/>
</dbReference>
<dbReference type="InterPro" id="IPR057326">
    <property type="entry name" value="KR_dom"/>
</dbReference>
<feature type="domain" description="Carrier" evidence="7">
    <location>
        <begin position="2118"/>
        <end position="2202"/>
    </location>
</feature>
<dbReference type="SMART" id="SM00822">
    <property type="entry name" value="PKS_KR"/>
    <property type="match status" value="1"/>
</dbReference>
<feature type="region of interest" description="C-terminal hotdog fold" evidence="6">
    <location>
        <begin position="2887"/>
        <end position="3036"/>
    </location>
</feature>
<dbReference type="Pfam" id="PF00550">
    <property type="entry name" value="PP-binding"/>
    <property type="match status" value="4"/>
</dbReference>
<dbReference type="RefSeq" id="WP_084083040.1">
    <property type="nucleotide sequence ID" value="NZ_FQWZ01000001.1"/>
</dbReference>
<comment type="similarity">
    <text evidence="2">Belongs to the short-chain dehydrogenases/reductases (SDR) family.</text>
</comment>
<dbReference type="SMART" id="SM00827">
    <property type="entry name" value="PKS_AT"/>
    <property type="match status" value="1"/>
</dbReference>
<dbReference type="InterPro" id="IPR020807">
    <property type="entry name" value="PKS_DH"/>
</dbReference>
<evidence type="ECO:0000256" key="2">
    <source>
        <dbReference type="ARBA" id="ARBA00006484"/>
    </source>
</evidence>
<dbReference type="SUPFAM" id="SSF51412">
    <property type="entry name" value="Inosine monophosphate dehydrogenase (IMPDH)"/>
    <property type="match status" value="2"/>
</dbReference>
<dbReference type="SUPFAM" id="SSF52151">
    <property type="entry name" value="FabD/lysophospholipase-like"/>
    <property type="match status" value="1"/>
</dbReference>
<dbReference type="Gene3D" id="3.10.129.110">
    <property type="entry name" value="Polyketide synthase dehydratase"/>
    <property type="match status" value="1"/>
</dbReference>
<accession>A0A1M5JNA9</accession>
<feature type="domain" description="Carrier" evidence="7">
    <location>
        <begin position="2010"/>
        <end position="2094"/>
    </location>
</feature>
<dbReference type="STRING" id="490188.SAMN04488068_0101"/>
<feature type="domain" description="PKS/mFAS DH" evidence="9">
    <location>
        <begin position="2750"/>
        <end position="3036"/>
    </location>
</feature>
<comment type="pathway">
    <text evidence="1">Lipid metabolism; fatty acid biosynthesis.</text>
</comment>
<dbReference type="Proteomes" id="UP000199758">
    <property type="component" value="Unassembled WGS sequence"/>
</dbReference>
<feature type="active site" description="Proton donor; for dehydratase activity" evidence="6">
    <location>
        <position position="2948"/>
    </location>
</feature>
<dbReference type="PROSITE" id="PS50075">
    <property type="entry name" value="CARRIER"/>
    <property type="match status" value="4"/>
</dbReference>
<gene>
    <name evidence="10" type="ORF">SAMN04488068_0101</name>
</gene>
<dbReference type="PANTHER" id="PTHR43074">
    <property type="entry name" value="OMEGA-3 POLYUNSATURATED FATTY ACID SYNTHASE PFAB-RELATED"/>
    <property type="match status" value="1"/>
</dbReference>
<feature type="domain" description="Carrier" evidence="7">
    <location>
        <begin position="1898"/>
        <end position="1982"/>
    </location>
</feature>
<dbReference type="SUPFAM" id="SSF51735">
    <property type="entry name" value="NAD(P)-binding Rossmann-fold domains"/>
    <property type="match status" value="2"/>
</dbReference>
<dbReference type="Gene3D" id="3.20.20.70">
    <property type="entry name" value="Aldolase class I"/>
    <property type="match status" value="2"/>
</dbReference>
<dbReference type="InterPro" id="IPR016035">
    <property type="entry name" value="Acyl_Trfase/lysoPLipase"/>
</dbReference>
<keyword evidence="4" id="KW-0597">Phosphoprotein</keyword>
<dbReference type="InterPro" id="IPR013785">
    <property type="entry name" value="Aldolase_TIM"/>
</dbReference>
<dbReference type="InterPro" id="IPR018201">
    <property type="entry name" value="Ketoacyl_synth_AS"/>
</dbReference>
<dbReference type="Pfam" id="PF00698">
    <property type="entry name" value="Acyl_transf_1"/>
    <property type="match status" value="1"/>
</dbReference>
<dbReference type="PROSITE" id="PS52019">
    <property type="entry name" value="PKS_MFAS_DH"/>
    <property type="match status" value="1"/>
</dbReference>
<dbReference type="PANTHER" id="PTHR43074:SF1">
    <property type="entry name" value="BETA-KETOACYL SYNTHASE FAMILY PROTEIN-RELATED"/>
    <property type="match status" value="1"/>
</dbReference>
<dbReference type="InterPro" id="IPR052568">
    <property type="entry name" value="PKS-FAS_Synthase"/>
</dbReference>
<dbReference type="InterPro" id="IPR036291">
    <property type="entry name" value="NAD(P)-bd_dom_sf"/>
</dbReference>
<dbReference type="SUPFAM" id="SSF55048">
    <property type="entry name" value="Probable ACP-binding domain of malonyl-CoA ACP transacylase"/>
    <property type="match status" value="1"/>
</dbReference>
<dbReference type="OrthoDB" id="9778690at2"/>
<evidence type="ECO:0000256" key="6">
    <source>
        <dbReference type="PROSITE-ProRule" id="PRU01363"/>
    </source>
</evidence>
<sequence>MNRELNSQAFDIVALAPAGWAHPGIAAAAARAGGQGLLDLEFCADEARATANFRRLLAATDGRIGLNTDEAHLPLARQLIELAGERPLTIVLALRGAPAPADAATLRGDGRHRLMVELCSAVELANLPFEPDAIVAKGHESPGWVGEDSSYILIQKLLRETRLPVYVRGGVGINTAAGCRAAGAAGLVLDDQLLLLDDSALPEATKNELARLVGAETRLFGELLDAPCRVYARPASPTLKQSDADNRAAEAGTLAMDDWRRAMNARIGWDEASLMPVGQGIGAGAIYRQRYGRVGRLVQALRKQSFIQLRRAAELGHLAEGSPMALSHNTRYPLAQGPMTRVSDSPAFAARVTEEGALPFLALALMRGDQVLEMLQQTAALAGDRVWGVGMLGFIPQALRDEQCEAIWKCKPPYALIAGGRPDQAAAFEQRGIKTYIHAPAPALLKMYLEQGATRFVFEGRECGGHIGPITSFPLWEQMIEVLLAHVKPGTESDIHLMFAGGISDAASGAMLAALTVPLAERGMKVGALMGTAYLFTHEIVSTGAIVEGFQEQALACERTVNLETGPGHATRCADTRFAHDFFDARRRLMRENHSADEIRDTLEDLNMGRLRIASKGKNRDESGKVVDVPPEQQIVDGMYMIGQVATLTREPMSIADLHDRVCGQSQAMLAGFTDHIQSKIEKAAPSDIAIVGIGVLLPKAPDVNQYWDNVLGRVNAITEVPRERWDWRLYFDADRNARDKIYSKWGGFIDELMFDPTRYGIPPNSMKSIDPMQLLTLETVNRAIEDAGLSDFDRENTSVILGASGGAGDLGLQYGVRSELPRFATDLNDGTYERLPEWTNESFAGVLLNVTAGRVTNRMDFGGLNFTVDAACASSLAALSMAVNELESGRSNVAIAGGVDTVQSPYGFMCFSKTGALSPNGVSRAFDKKADGIVISEGVSMIVLKRLADAEAAGDRIYAVIKAVAGSSDGKALGMTAPRPDGQIRALNRAYAKAGFTPATLGMIEAHGTGTAVGDKAEAETITRALKSFGAEPNSVALGSVKTLLGHTKASAGIAGLIKLAMSLYHRVQPAHVNVDDPLDTIADPASAAFILKAPRPWLARPDGTPRRGGVSAFGFGGTNFHAVLEEYRDGMTNAEVPGSRHWAQELIVFRAADAAALRADVERVAGLCRAKGRLTLAVLARSLAREADRRRGAGVSLALAARSLDTLAADLDLVLAHLAAPSRPLPPHIKLALSRPATAPAVAYLFPGQGAQYVDMGCEPALFVEELRSAVERADAALLGELPDLLSRRIWPESAFNADAEKAQLQALTDTRFAQPAIGALEIGYLNLARRLGIGAVAAAGHSYGEFAALHAAGVIDEVSFLKLSAVRGRVMADAASSGTPGGMAAVQAARERVASLIQPFAGVVVANHNAPEQTVISGPAASIDQAVAALAAAGLRVTRLPVSGAFHTELMASAQGPLSAAIAATEFREPTLAVYSNGSGARYPDGVEAMRAQLDAHLLSSVEFVTEVQALYDAGVRVFLELGPKSICSNMVAATLAGRDARSVSLDGQGGGLRGLLSGLADLIAAGVDFEVSRLFEGRPVDALSPAQLAERAQPAKVPATAWYISGGYARPQADPVMRTGKQPPMTLEQVSEVKQAVIQRILDTAPKPAPQIVHVPAPAAAAPAAPVTAMMPPAAPVQGSGEALAAYHETMRQFLSLQERVISQFLGGSTTPMPLPMAAPAPMLAPMPSAPAFAPTTAPAAVIAPVPTAAAVAVPPPPAPVAAPVVAAAPAAATATSATAALDAAALASLLLRIVADRTGYPEDMLGLDADLEAELGIDSIKRVEIAGSLQKALPAELGAAMQAQMERYTRAKTLNAILAPLSALLAESAPASTATTTVSTTTTHATMSVSAAPLAVDVQSMLLKLVADRTGYPEDMLSFDADLEADLGIDSIKRVEIVGAFQKALPATVAEAMQSQMEKLTRAKSLRVIVDAVQPLLAAGAATTTTVHHSVSTTTVAVSAPVAVVPSIDHRSVLLDIVADRTGYPHEMLALDADLEADLGIDSIKRVEIVGALQKKLPESVAAAMQAQMERYTRAKTLAAILDQLATISAPAAAAVAAATVTTGVIAASVPSQPSIDYRSVLLDIVADRTGYPHEMLALDADLEADLGIDSIKRVEIVGALQKKLPESTAAAMQAQMEQYTRAKTLAAILDRLAALQAPAAAAAPVAAAVAPVATAVTAAPTRAVSVADVPRYVIRPRLAPLSGKRVTLRGAVLIAGGRDSIVQPLMALLQQAGLPAQRIDAIDAAGVEAGLAAARAAHPAIAGVIHLHGLSEDAPTTLAAWQQLGDRTVLSLFRLLKPFGTAIADLRVIAASRLGGTFGRDAVGPGTPLAGGVNGLLNCVRDEYPSATLRAVDFNGQTDDTIAQHLFDELCADDRAPEAGHTGDARYSVSTVEEALSDTPFAPHLQPAADWVVVATGGARGITAELLEEMAVPGIRFVLLGRTPEPGAESPDTAAATDAAALKKVLLTQARARGEMPKPVDIERAAQKLLTEREIRGNLQRLRARGAQVGYVSCDVRDEAIFGGVIDGLYQQYGRIDAVLHGAGVIEDKRIADKTDDSFARVFNTKLDSSFILSQKLRPESLKLLVFFTSVAGRYGNKGQIDYASANEACNRLAWTLSRRWPETRVIAANWGPWDAGMASEAVKRQFRERGIEPIPVDGGRRYFLRELACGPKHEVEIVIGRGPWQSIEASDAPEAVAAVSSLYPLVRGPLRMGAGGALVLTHRFGLDSDPYLADHVIDGRPVLPAAAATEWVAQMVGQGWPGWQVAEVQELRTLAGVVLEPGATRDIEIRAKATSHSGPGEQTVTVDIADPSRKAPLYRASVRLVEHLEAPVVDVPPAISGQALDATQTYDRMLFHTGRFRLLTAITAVNADGVDAQVNVSQLPDWISAQGDWLFDPGLIDVGAQLAWIWARVNRQQSALPSRFGRVLRVPGLPKPTAPLTLRFRVRPAAHEQAVAYDAVFIDAEGRVRLAMLDSESTMSTALNRIGSEGLK</sequence>
<dbReference type="Pfam" id="PF02801">
    <property type="entry name" value="Ketoacyl-synt_C"/>
    <property type="match status" value="1"/>
</dbReference>
<evidence type="ECO:0000313" key="11">
    <source>
        <dbReference type="Proteomes" id="UP000199758"/>
    </source>
</evidence>
<feature type="domain" description="Ketosynthase family 3 (KS3)" evidence="8">
    <location>
        <begin position="686"/>
        <end position="1128"/>
    </location>
</feature>
<dbReference type="Pfam" id="PF00109">
    <property type="entry name" value="ketoacyl-synt"/>
    <property type="match status" value="1"/>
</dbReference>
<dbReference type="Pfam" id="PF21089">
    <property type="entry name" value="PKS_DH_N"/>
    <property type="match status" value="1"/>
</dbReference>
<evidence type="ECO:0000256" key="5">
    <source>
        <dbReference type="ARBA" id="ARBA00022679"/>
    </source>
</evidence>
<dbReference type="PROSITE" id="PS52004">
    <property type="entry name" value="KS3_2"/>
    <property type="match status" value="1"/>
</dbReference>
<keyword evidence="3" id="KW-0596">Phosphopantetheine</keyword>
<name>A0A1M5JNA9_9GAMM</name>
<dbReference type="InterPro" id="IPR020841">
    <property type="entry name" value="PKS_Beta-ketoAc_synthase_dom"/>
</dbReference>
<dbReference type="InterPro" id="IPR049900">
    <property type="entry name" value="PKS_mFAS_DH"/>
</dbReference>
<dbReference type="InterPro" id="IPR036736">
    <property type="entry name" value="ACP-like_sf"/>
</dbReference>
<dbReference type="CDD" id="cd08953">
    <property type="entry name" value="KR_2_SDR_x"/>
    <property type="match status" value="1"/>
</dbReference>
<dbReference type="Pfam" id="PF14765">
    <property type="entry name" value="PS-DH"/>
    <property type="match status" value="1"/>
</dbReference>
<feature type="region of interest" description="N-terminal hotdog fold" evidence="6">
    <location>
        <begin position="2750"/>
        <end position="2876"/>
    </location>
</feature>
<dbReference type="Gene3D" id="3.40.47.10">
    <property type="match status" value="1"/>
</dbReference>
<feature type="active site" description="Proton acceptor; for dehydratase activity" evidence="6">
    <location>
        <position position="2782"/>
    </location>
</feature>
<dbReference type="InterPro" id="IPR049552">
    <property type="entry name" value="PKS_DH_N"/>
</dbReference>
<dbReference type="GO" id="GO:0004315">
    <property type="term" value="F:3-oxoacyl-[acyl-carrier-protein] synthase activity"/>
    <property type="evidence" value="ECO:0007669"/>
    <property type="project" value="InterPro"/>
</dbReference>
<dbReference type="UniPathway" id="UPA00094"/>
<protein>
    <submittedName>
        <fullName evidence="10">Polyketide-type polyunsaturated fatty acid synthase PfaA</fullName>
    </submittedName>
</protein>
<dbReference type="SMART" id="SM00825">
    <property type="entry name" value="PKS_KS"/>
    <property type="match status" value="1"/>
</dbReference>
<dbReference type="SMART" id="SM00826">
    <property type="entry name" value="PKS_DH"/>
    <property type="match status" value="1"/>
</dbReference>
<dbReference type="Gene3D" id="3.40.366.10">
    <property type="entry name" value="Malonyl-Coenzyme A Acyl Carrier Protein, domain 2"/>
    <property type="match status" value="1"/>
</dbReference>
<keyword evidence="5" id="KW-0808">Transferase</keyword>
<dbReference type="InterPro" id="IPR013968">
    <property type="entry name" value="PKS_KR"/>
</dbReference>
<reference evidence="10 11" key="1">
    <citation type="submission" date="2016-11" db="EMBL/GenBank/DDBJ databases">
        <authorList>
            <person name="Jaros S."/>
            <person name="Januszkiewicz K."/>
            <person name="Wedrychowicz H."/>
        </authorList>
    </citation>
    <scope>NUCLEOTIDE SEQUENCE [LARGE SCALE GENOMIC DNA]</scope>
    <source>
        <strain evidence="10 11">CGMCC 1.7049</strain>
    </source>
</reference>
<evidence type="ECO:0000259" key="8">
    <source>
        <dbReference type="PROSITE" id="PS52004"/>
    </source>
</evidence>
<evidence type="ECO:0000313" key="10">
    <source>
        <dbReference type="EMBL" id="SHG42047.1"/>
    </source>
</evidence>
<evidence type="ECO:0000256" key="4">
    <source>
        <dbReference type="ARBA" id="ARBA00022553"/>
    </source>
</evidence>
<dbReference type="InterPro" id="IPR014030">
    <property type="entry name" value="Ketoacyl_synth_N"/>
</dbReference>
<dbReference type="PROSITE" id="PS00606">
    <property type="entry name" value="KS3_1"/>
    <property type="match status" value="1"/>
</dbReference>
<dbReference type="Gene3D" id="3.40.50.720">
    <property type="entry name" value="NAD(P)-binding Rossmann-like Domain"/>
    <property type="match status" value="1"/>
</dbReference>
<proteinExistence type="inferred from homology"/>
<dbReference type="InterPro" id="IPR049551">
    <property type="entry name" value="PKS_DH_C"/>
</dbReference>
<dbReference type="InterPro" id="IPR014043">
    <property type="entry name" value="Acyl_transferase_dom"/>
</dbReference>
<keyword evidence="11" id="KW-1185">Reference proteome</keyword>
<dbReference type="InterPro" id="IPR016039">
    <property type="entry name" value="Thiolase-like"/>
</dbReference>
<dbReference type="InterPro" id="IPR016036">
    <property type="entry name" value="Malonyl_transacylase_ACP-bd"/>
</dbReference>
<organism evidence="10 11">
    <name type="scientific">Hydrocarboniphaga daqingensis</name>
    <dbReference type="NCBI Taxonomy" id="490188"/>
    <lineage>
        <taxon>Bacteria</taxon>
        <taxon>Pseudomonadati</taxon>
        <taxon>Pseudomonadota</taxon>
        <taxon>Gammaproteobacteria</taxon>
        <taxon>Nevskiales</taxon>
        <taxon>Nevskiaceae</taxon>
        <taxon>Hydrocarboniphaga</taxon>
    </lineage>
</organism>
<evidence type="ECO:0000259" key="9">
    <source>
        <dbReference type="PROSITE" id="PS52019"/>
    </source>
</evidence>
<dbReference type="Gene3D" id="1.10.1200.10">
    <property type="entry name" value="ACP-like"/>
    <property type="match status" value="4"/>
</dbReference>
<dbReference type="SUPFAM" id="SSF47336">
    <property type="entry name" value="ACP-like"/>
    <property type="match status" value="4"/>
</dbReference>
<feature type="domain" description="Carrier" evidence="7">
    <location>
        <begin position="1789"/>
        <end position="1870"/>
    </location>
</feature>
<evidence type="ECO:0000256" key="1">
    <source>
        <dbReference type="ARBA" id="ARBA00005194"/>
    </source>
</evidence>
<dbReference type="InterPro" id="IPR014031">
    <property type="entry name" value="Ketoacyl_synth_C"/>
</dbReference>
<dbReference type="EMBL" id="FQWZ01000001">
    <property type="protein sequence ID" value="SHG42047.1"/>
    <property type="molecule type" value="Genomic_DNA"/>
</dbReference>
<dbReference type="SUPFAM" id="SSF53901">
    <property type="entry name" value="Thiolase-like"/>
    <property type="match status" value="1"/>
</dbReference>